<evidence type="ECO:0000256" key="11">
    <source>
        <dbReference type="ARBA" id="ARBA00022824"/>
    </source>
</evidence>
<dbReference type="InterPro" id="IPR041735">
    <property type="entry name" value="4OHPhenylPyrv_dOase_C"/>
</dbReference>
<keyword evidence="16" id="KW-0333">Golgi apparatus</keyword>
<evidence type="ECO:0000256" key="18">
    <source>
        <dbReference type="ARBA" id="ARBA00023232"/>
    </source>
</evidence>
<feature type="binding site" evidence="22">
    <location>
        <position position="176"/>
    </location>
    <ligand>
        <name>Fe cation</name>
        <dbReference type="ChEBI" id="CHEBI:24875"/>
    </ligand>
</feature>
<evidence type="ECO:0000256" key="13">
    <source>
        <dbReference type="ARBA" id="ARBA00022964"/>
    </source>
</evidence>
<dbReference type="PANTHER" id="PTHR11959">
    <property type="entry name" value="4-HYDROXYPHENYLPYRUVATE DIOXYGENASE"/>
    <property type="match status" value="1"/>
</dbReference>
<dbReference type="InterPro" id="IPR041736">
    <property type="entry name" value="4OHPhenylPyrv_dOase_N"/>
</dbReference>
<dbReference type="NCBIfam" id="TIGR01263">
    <property type="entry name" value="4HPPD"/>
    <property type="match status" value="1"/>
</dbReference>
<name>A0ABD2KGD5_HETSC</name>
<dbReference type="InterPro" id="IPR004360">
    <property type="entry name" value="Glyas_Fos-R_dOase_dom"/>
</dbReference>
<comment type="function">
    <text evidence="19">Catalyzes the conversion of 4-hydroxyphenylpyruvic acid to homogentisic acid, one of the steps in tyrosine catabolism.</text>
</comment>
<evidence type="ECO:0000256" key="12">
    <source>
        <dbReference type="ARBA" id="ARBA00022878"/>
    </source>
</evidence>
<dbReference type="PIRSF" id="PIRSF009283">
    <property type="entry name" value="HPP_dOase"/>
    <property type="match status" value="1"/>
</dbReference>
<evidence type="ECO:0000259" key="23">
    <source>
        <dbReference type="PROSITE" id="PS51819"/>
    </source>
</evidence>
<sequence>MPSSAPEIPPVQCFHHIEFFVSNAKQASFWHCFHFDFRRFAQRQTENASEIAIRKGPIIFVFKCSISPEDSEGIGAEVGKRGDFVKDVSYEVDNLDSVLATLQENGLELLAPKQMTTDQNGCLFVAKIAGSAGSIAHTLIQNVDYRGLFMPGFHPIADFSLTSTLLPSISLLCLDHVVEAHPEQSLGNVVDWYQQTLQMRRFWSIDDKTVHTEFSALRALLVGNGGASGSVKMVLVEPATVEGTKRRNGQIEDFLRFHGSSGIQHIAFRTENIVDSVRSLRERGVEFLDIPDSYYEMMKERLAGSKFNEQIGKDLGEIRNMKILMDFDEHGYLLQIFTKPIQDRMTFFLEIIQRQNFDGFGAGNFRALFAAVEMEQKRREEEQQKS</sequence>
<feature type="binding site" evidence="22">
    <location>
        <position position="265"/>
    </location>
    <ligand>
        <name>Fe cation</name>
        <dbReference type="ChEBI" id="CHEBI:24875"/>
    </ligand>
</feature>
<dbReference type="Pfam" id="PF00903">
    <property type="entry name" value="Glyoxalase"/>
    <property type="match status" value="1"/>
</dbReference>
<dbReference type="GO" id="GO:0046872">
    <property type="term" value="F:metal ion binding"/>
    <property type="evidence" value="ECO:0007669"/>
    <property type="project" value="UniProtKB-KW"/>
</dbReference>
<dbReference type="GO" id="GO:0042803">
    <property type="term" value="F:protein homodimerization activity"/>
    <property type="evidence" value="ECO:0007669"/>
    <property type="project" value="UniProtKB-ARBA"/>
</dbReference>
<dbReference type="PROSITE" id="PS51819">
    <property type="entry name" value="VOC"/>
    <property type="match status" value="2"/>
</dbReference>
<reference evidence="24 25" key="1">
    <citation type="submission" date="2024-10" db="EMBL/GenBank/DDBJ databases">
        <authorList>
            <person name="Kim D."/>
        </authorList>
    </citation>
    <scope>NUCLEOTIDE SEQUENCE [LARGE SCALE GENOMIC DNA]</scope>
    <source>
        <strain evidence="24">Taebaek</strain>
    </source>
</reference>
<gene>
    <name evidence="24" type="ORF">niasHS_003375</name>
</gene>
<evidence type="ECO:0000313" key="24">
    <source>
        <dbReference type="EMBL" id="KAL3101966.1"/>
    </source>
</evidence>
<evidence type="ECO:0000256" key="4">
    <source>
        <dbReference type="ARBA" id="ARBA00005162"/>
    </source>
</evidence>
<dbReference type="GO" id="GO:0006559">
    <property type="term" value="P:L-phenylalanine catabolic process"/>
    <property type="evidence" value="ECO:0007669"/>
    <property type="project" value="UniProtKB-KW"/>
</dbReference>
<evidence type="ECO:0000256" key="21">
    <source>
        <dbReference type="PIRNR" id="PIRNR009283"/>
    </source>
</evidence>
<keyword evidence="9 22" id="KW-0479">Metal-binding</keyword>
<organism evidence="24 25">
    <name type="scientific">Heterodera schachtii</name>
    <name type="common">Sugarbeet cyst nematode worm</name>
    <name type="synonym">Tylenchus schachtii</name>
    <dbReference type="NCBI Taxonomy" id="97005"/>
    <lineage>
        <taxon>Eukaryota</taxon>
        <taxon>Metazoa</taxon>
        <taxon>Ecdysozoa</taxon>
        <taxon>Nematoda</taxon>
        <taxon>Chromadorea</taxon>
        <taxon>Rhabditida</taxon>
        <taxon>Tylenchina</taxon>
        <taxon>Tylenchomorpha</taxon>
        <taxon>Tylenchoidea</taxon>
        <taxon>Heteroderidae</taxon>
        <taxon>Heteroderinae</taxon>
        <taxon>Heterodera</taxon>
    </lineage>
</organism>
<keyword evidence="18" id="KW-0585">Phenylalanine catabolism</keyword>
<comment type="cofactor">
    <cofactor evidence="22">
        <name>Fe cation</name>
        <dbReference type="ChEBI" id="CHEBI:24875"/>
    </cofactor>
    <text evidence="22">Binds 1 Fe cation per subunit.</text>
</comment>
<evidence type="ECO:0000256" key="16">
    <source>
        <dbReference type="ARBA" id="ARBA00023034"/>
    </source>
</evidence>
<dbReference type="EMBL" id="JBICCN010000026">
    <property type="protein sequence ID" value="KAL3101966.1"/>
    <property type="molecule type" value="Genomic_DNA"/>
</dbReference>
<feature type="domain" description="VOC" evidence="23">
    <location>
        <begin position="13"/>
        <end position="142"/>
    </location>
</feature>
<protein>
    <recommendedName>
        <fullName evidence="7 21">4-hydroxyphenylpyruvate dioxygenase</fullName>
    </recommendedName>
</protein>
<dbReference type="GO" id="GO:0006572">
    <property type="term" value="P:L-tyrosine catabolic process"/>
    <property type="evidence" value="ECO:0007669"/>
    <property type="project" value="UniProtKB-KW"/>
</dbReference>
<dbReference type="FunFam" id="3.10.180.10:FF:000022">
    <property type="entry name" value="4-hydroxyphenylpyruvate dioxygenase"/>
    <property type="match status" value="1"/>
</dbReference>
<keyword evidence="13" id="KW-0223">Dioxygenase</keyword>
<feature type="binding site" evidence="22">
    <location>
        <position position="350"/>
    </location>
    <ligand>
        <name>Fe cation</name>
        <dbReference type="ChEBI" id="CHEBI:24875"/>
    </ligand>
</feature>
<dbReference type="SUPFAM" id="SSF54593">
    <property type="entry name" value="Glyoxalase/Bleomycin resistance protein/Dihydroxybiphenyl dioxygenase"/>
    <property type="match status" value="1"/>
</dbReference>
<evidence type="ECO:0000256" key="22">
    <source>
        <dbReference type="PIRSR" id="PIRSR009283-1"/>
    </source>
</evidence>
<keyword evidence="10" id="KW-0677">Repeat</keyword>
<dbReference type="CDD" id="cd07250">
    <property type="entry name" value="HPPD_C_like"/>
    <property type="match status" value="1"/>
</dbReference>
<evidence type="ECO:0000256" key="8">
    <source>
        <dbReference type="ARBA" id="ARBA00022490"/>
    </source>
</evidence>
<dbReference type="GO" id="GO:0003868">
    <property type="term" value="F:4-hydroxyphenylpyruvate dioxygenase activity"/>
    <property type="evidence" value="ECO:0007669"/>
    <property type="project" value="UniProtKB-EC"/>
</dbReference>
<evidence type="ECO:0000256" key="7">
    <source>
        <dbReference type="ARBA" id="ARBA00018452"/>
    </source>
</evidence>
<comment type="subcellular location">
    <subcellularLocation>
        <location evidence="3">Cytoplasm</location>
    </subcellularLocation>
    <subcellularLocation>
        <location evidence="2">Endoplasmic reticulum membrane</location>
        <topology evidence="2">Peripheral membrane protein</topology>
    </subcellularLocation>
    <subcellularLocation>
        <location evidence="1">Golgi apparatus membrane</location>
        <topology evidence="1">Peripheral membrane protein</topology>
    </subcellularLocation>
</comment>
<evidence type="ECO:0000256" key="5">
    <source>
        <dbReference type="ARBA" id="ARBA00005877"/>
    </source>
</evidence>
<keyword evidence="11" id="KW-0256">Endoplasmic reticulum</keyword>
<dbReference type="InterPro" id="IPR029068">
    <property type="entry name" value="Glyas_Bleomycin-R_OHBP_Dase"/>
</dbReference>
<dbReference type="GO" id="GO:0000139">
    <property type="term" value="C:Golgi membrane"/>
    <property type="evidence" value="ECO:0007669"/>
    <property type="project" value="UniProtKB-SubCell"/>
</dbReference>
<dbReference type="InterPro" id="IPR037523">
    <property type="entry name" value="VOC_core"/>
</dbReference>
<evidence type="ECO:0000256" key="17">
    <source>
        <dbReference type="ARBA" id="ARBA00023136"/>
    </source>
</evidence>
<dbReference type="GO" id="GO:0005789">
    <property type="term" value="C:endoplasmic reticulum membrane"/>
    <property type="evidence" value="ECO:0007669"/>
    <property type="project" value="UniProtKB-SubCell"/>
</dbReference>
<accession>A0ABD2KGD5</accession>
<keyword evidence="12" id="KW-0828">Tyrosine catabolism</keyword>
<evidence type="ECO:0000256" key="15">
    <source>
        <dbReference type="ARBA" id="ARBA00023004"/>
    </source>
</evidence>
<feature type="domain" description="VOC" evidence="23">
    <location>
        <begin position="173"/>
        <end position="339"/>
    </location>
</feature>
<comment type="subunit">
    <text evidence="6">Homodimer.</text>
</comment>
<evidence type="ECO:0000313" key="25">
    <source>
        <dbReference type="Proteomes" id="UP001620645"/>
    </source>
</evidence>
<evidence type="ECO:0000256" key="3">
    <source>
        <dbReference type="ARBA" id="ARBA00004496"/>
    </source>
</evidence>
<dbReference type="InterPro" id="IPR005956">
    <property type="entry name" value="4OHPhenylPyrv_dOase"/>
</dbReference>
<keyword evidence="14" id="KW-0560">Oxidoreductase</keyword>
<keyword evidence="15 22" id="KW-0408">Iron</keyword>
<comment type="caution">
    <text evidence="24">The sequence shown here is derived from an EMBL/GenBank/DDBJ whole genome shotgun (WGS) entry which is preliminary data.</text>
</comment>
<comment type="catalytic activity">
    <reaction evidence="20">
        <text>3-(4-hydroxyphenyl)pyruvate + O2 = homogentisate + CO2</text>
        <dbReference type="Rhea" id="RHEA:16189"/>
        <dbReference type="ChEBI" id="CHEBI:15379"/>
        <dbReference type="ChEBI" id="CHEBI:16169"/>
        <dbReference type="ChEBI" id="CHEBI:16526"/>
        <dbReference type="ChEBI" id="CHEBI:36242"/>
        <dbReference type="EC" id="1.13.11.27"/>
    </reaction>
    <physiologicalReaction direction="left-to-right" evidence="20">
        <dbReference type="Rhea" id="RHEA:16190"/>
    </physiologicalReaction>
</comment>
<dbReference type="Gene3D" id="3.10.180.10">
    <property type="entry name" value="2,3-Dihydroxybiphenyl 1,2-Dioxygenase, domain 1"/>
    <property type="match status" value="2"/>
</dbReference>
<evidence type="ECO:0000256" key="10">
    <source>
        <dbReference type="ARBA" id="ARBA00022737"/>
    </source>
</evidence>
<evidence type="ECO:0000256" key="19">
    <source>
        <dbReference type="ARBA" id="ARBA00033727"/>
    </source>
</evidence>
<dbReference type="Proteomes" id="UP001620645">
    <property type="component" value="Unassembled WGS sequence"/>
</dbReference>
<dbReference type="AlphaFoldDB" id="A0ABD2KGD5"/>
<comment type="similarity">
    <text evidence="5 21">Belongs to the 4HPPD family.</text>
</comment>
<keyword evidence="17" id="KW-0472">Membrane</keyword>
<dbReference type="CDD" id="cd08342">
    <property type="entry name" value="HPPD_N_like"/>
    <property type="match status" value="1"/>
</dbReference>
<evidence type="ECO:0000256" key="2">
    <source>
        <dbReference type="ARBA" id="ARBA00004406"/>
    </source>
</evidence>
<evidence type="ECO:0000256" key="6">
    <source>
        <dbReference type="ARBA" id="ARBA00011738"/>
    </source>
</evidence>
<evidence type="ECO:0000256" key="20">
    <source>
        <dbReference type="ARBA" id="ARBA00048047"/>
    </source>
</evidence>
<evidence type="ECO:0000256" key="14">
    <source>
        <dbReference type="ARBA" id="ARBA00023002"/>
    </source>
</evidence>
<proteinExistence type="inferred from homology"/>
<keyword evidence="25" id="KW-1185">Reference proteome</keyword>
<keyword evidence="8" id="KW-0963">Cytoplasm</keyword>
<evidence type="ECO:0000256" key="9">
    <source>
        <dbReference type="ARBA" id="ARBA00022723"/>
    </source>
</evidence>
<evidence type="ECO:0000256" key="1">
    <source>
        <dbReference type="ARBA" id="ARBA00004395"/>
    </source>
</evidence>
<comment type="pathway">
    <text evidence="4">Amino-acid degradation; L-phenylalanine degradation; acetoacetate and fumarate from L-phenylalanine: step 3/6.</text>
</comment>
<dbReference type="PANTHER" id="PTHR11959:SF3">
    <property type="entry name" value="PROTEIN C31H2.4-RELATED"/>
    <property type="match status" value="1"/>
</dbReference>